<dbReference type="RefSeq" id="WP_046790110.1">
    <property type="nucleotide sequence ID" value="NZ_CP011366.1"/>
</dbReference>
<evidence type="ECO:0000256" key="2">
    <source>
        <dbReference type="SAM" id="Phobius"/>
    </source>
</evidence>
<dbReference type="Proteomes" id="UP000183090">
    <property type="component" value="Unassembled WGS sequence"/>
</dbReference>
<keyword evidence="2" id="KW-0472">Membrane</keyword>
<keyword evidence="2" id="KW-0812">Transmembrane</keyword>
<evidence type="ECO:0000313" key="7">
    <source>
        <dbReference type="Proteomes" id="UP000183090"/>
    </source>
</evidence>
<dbReference type="InterPro" id="IPR011009">
    <property type="entry name" value="Kinase-like_dom_sf"/>
</dbReference>
<comment type="similarity">
    <text evidence="1">Belongs to the protein kinase superfamily. ADCK protein kinase family.</text>
</comment>
<dbReference type="Pfam" id="PF03109">
    <property type="entry name" value="ABC1"/>
    <property type="match status" value="1"/>
</dbReference>
<dbReference type="PROSITE" id="PS50011">
    <property type="entry name" value="PROTEIN_KINASE_DOM"/>
    <property type="match status" value="1"/>
</dbReference>
<dbReference type="AlphaFoldDB" id="A0A0F7HKA9"/>
<accession>A0A0F7HKA9</accession>
<gene>
    <name evidence="4" type="ORF">AAT16_06550</name>
    <name evidence="5" type="ORF">SAMN05216235_0552</name>
</gene>
<dbReference type="PANTHER" id="PTHR10566">
    <property type="entry name" value="CHAPERONE-ACTIVITY OF BC1 COMPLEX CABC1 -RELATED"/>
    <property type="match status" value="1"/>
</dbReference>
<sequence length="561" mass="63776">MIFEKRIQYIRRYREIAIAFSKSGFGFIVEELALDEMISLPKRILLRQGKSENEEKSRGERIRLFLEEMGPTFIKLGQIASTRPDLIPEDIIKELEQLQNNVPPFPYEDAVAIIETSLGATKDEIFEYIDKDTLGSASIGQVHKGRLLSGETVAIKVQRPDIEQTVRNDLEILHRLASLAESRMNWARQYQIKDMIDEFSRAILEELDYTIEARNTERLGKQFKEDETVYIPEVYWEATTKNVLTMEYVEGVRINDFAAIEALGYSRTRLAERVTNAVFHQILIEGFFHGDPHPGNINVLPGETIAFMDFGMVGKMTKEMKANFGALLISMMRKDADGVVRSIARMGVVPDDVDMKQLTKDAELLRDKYYDIPLSQMNLGEAVQDIFGIANQHRIKLPADFTILGKTILTLESTVSKLDPEFSIVDVAEPFGKQLLQERSNPKNVAGRAMDQWNAFSDDISSASSNLYEFTKALKKRQVPVEVELKRSEQYMRRLDQIGNRLSFSIVLLSFSIIMVGLIIGSAMSGETNIFWNIPVIEIGFSLAVLLFMGMLYAIFKSGRF</sequence>
<protein>
    <submittedName>
        <fullName evidence="5">2-octaprenylphenol hydroxylase</fullName>
    </submittedName>
    <submittedName>
        <fullName evidence="4">ABC transporter</fullName>
    </submittedName>
</protein>
<evidence type="ECO:0000313" key="5">
    <source>
        <dbReference type="EMBL" id="SFK57828.1"/>
    </source>
</evidence>
<evidence type="ECO:0000313" key="4">
    <source>
        <dbReference type="EMBL" id="AKG73922.1"/>
    </source>
</evidence>
<organism evidence="5 7">
    <name type="scientific">Salinicoccus halodurans</name>
    <dbReference type="NCBI Taxonomy" id="407035"/>
    <lineage>
        <taxon>Bacteria</taxon>
        <taxon>Bacillati</taxon>
        <taxon>Bacillota</taxon>
        <taxon>Bacilli</taxon>
        <taxon>Bacillales</taxon>
        <taxon>Staphylococcaceae</taxon>
        <taxon>Salinicoccus</taxon>
    </lineage>
</organism>
<dbReference type="OrthoDB" id="9795390at2"/>
<reference evidence="4 6" key="1">
    <citation type="journal article" date="2015" name="Int. J. Syst. Evol. Microbiol.">
        <title>Complete genome sequence of Salinicoccus halodurans H3B36, isolated from the Qaidam Basin in China.</title>
        <authorList>
            <person name="Jiang K."/>
            <person name="Xue Y."/>
            <person name="Ma Y."/>
        </authorList>
    </citation>
    <scope>NUCLEOTIDE SEQUENCE [LARGE SCALE GENOMIC DNA]</scope>
    <source>
        <strain evidence="4 6">H3B36</strain>
    </source>
</reference>
<dbReference type="SUPFAM" id="SSF56112">
    <property type="entry name" value="Protein kinase-like (PK-like)"/>
    <property type="match status" value="1"/>
</dbReference>
<feature type="transmembrane region" description="Helical" evidence="2">
    <location>
        <begin position="530"/>
        <end position="556"/>
    </location>
</feature>
<dbReference type="GO" id="GO:0005524">
    <property type="term" value="F:ATP binding"/>
    <property type="evidence" value="ECO:0007669"/>
    <property type="project" value="InterPro"/>
</dbReference>
<dbReference type="InterPro" id="IPR004147">
    <property type="entry name" value="ABC1_dom"/>
</dbReference>
<evidence type="ECO:0000313" key="6">
    <source>
        <dbReference type="Proteomes" id="UP000034029"/>
    </source>
</evidence>
<dbReference type="InterPro" id="IPR050154">
    <property type="entry name" value="UbiB_kinase"/>
</dbReference>
<dbReference type="InterPro" id="IPR000719">
    <property type="entry name" value="Prot_kinase_dom"/>
</dbReference>
<evidence type="ECO:0000259" key="3">
    <source>
        <dbReference type="PROSITE" id="PS50011"/>
    </source>
</evidence>
<feature type="domain" description="Protein kinase" evidence="3">
    <location>
        <begin position="128"/>
        <end position="492"/>
    </location>
</feature>
<name>A0A0F7HKA9_9STAP</name>
<dbReference type="GO" id="GO:0004672">
    <property type="term" value="F:protein kinase activity"/>
    <property type="evidence" value="ECO:0007669"/>
    <property type="project" value="InterPro"/>
</dbReference>
<dbReference type="KEGG" id="shv:AAT16_06550"/>
<reference evidence="5 7" key="3">
    <citation type="submission" date="2016-10" db="EMBL/GenBank/DDBJ databases">
        <authorList>
            <person name="Varghese N."/>
            <person name="Submissions S."/>
        </authorList>
    </citation>
    <scope>NUCLEOTIDE SEQUENCE [LARGE SCALE GENOMIC DNA]</scope>
    <source>
        <strain evidence="5 7">CGMCC 1.6501</strain>
    </source>
</reference>
<dbReference type="CDD" id="cd05121">
    <property type="entry name" value="ABC1_ADCK3-like"/>
    <property type="match status" value="1"/>
</dbReference>
<keyword evidence="2" id="KW-1133">Transmembrane helix</keyword>
<dbReference type="EMBL" id="CP011366">
    <property type="protein sequence ID" value="AKG73922.1"/>
    <property type="molecule type" value="Genomic_DNA"/>
</dbReference>
<proteinExistence type="inferred from homology"/>
<dbReference type="PANTHER" id="PTHR10566:SF113">
    <property type="entry name" value="PROTEIN ACTIVITY OF BC1 COMPLEX KINASE 7, CHLOROPLASTIC"/>
    <property type="match status" value="1"/>
</dbReference>
<dbReference type="EMBL" id="FOTB01000001">
    <property type="protein sequence ID" value="SFK57828.1"/>
    <property type="molecule type" value="Genomic_DNA"/>
</dbReference>
<feature type="transmembrane region" description="Helical" evidence="2">
    <location>
        <begin position="502"/>
        <end position="524"/>
    </location>
</feature>
<keyword evidence="6" id="KW-1185">Reference proteome</keyword>
<evidence type="ECO:0000256" key="1">
    <source>
        <dbReference type="ARBA" id="ARBA00009670"/>
    </source>
</evidence>
<reference evidence="6" key="2">
    <citation type="submission" date="2015-04" db="EMBL/GenBank/DDBJ databases">
        <title>Complete genome sequence of Salinicoccus halodurans strain H3B36, isolated from the Qaidam basin of China.</title>
        <authorList>
            <person name="Ma Y."/>
            <person name="Jiang K."/>
            <person name="Xue Y."/>
        </authorList>
    </citation>
    <scope>NUCLEOTIDE SEQUENCE [LARGE SCALE GENOMIC DNA]</scope>
    <source>
        <strain evidence="6">H3B36</strain>
    </source>
</reference>
<dbReference type="Proteomes" id="UP000034029">
    <property type="component" value="Chromosome"/>
</dbReference>